<reference evidence="1 2" key="1">
    <citation type="submission" date="2019-11" db="EMBL/GenBank/DDBJ databases">
        <authorList>
            <person name="Jiang L.-Q."/>
        </authorList>
    </citation>
    <scope>NUCLEOTIDE SEQUENCE [LARGE SCALE GENOMIC DNA]</scope>
    <source>
        <strain evidence="1 2">YIM 132087</strain>
    </source>
</reference>
<dbReference type="AlphaFoldDB" id="A0A7K1FSB3"/>
<organism evidence="1 2">
    <name type="scientific">Nakamurella alba</name>
    <dbReference type="NCBI Taxonomy" id="2665158"/>
    <lineage>
        <taxon>Bacteria</taxon>
        <taxon>Bacillati</taxon>
        <taxon>Actinomycetota</taxon>
        <taxon>Actinomycetes</taxon>
        <taxon>Nakamurellales</taxon>
        <taxon>Nakamurellaceae</taxon>
        <taxon>Nakamurella</taxon>
    </lineage>
</organism>
<comment type="caution">
    <text evidence="1">The sequence shown here is derived from an EMBL/GenBank/DDBJ whole genome shotgun (WGS) entry which is preliminary data.</text>
</comment>
<proteinExistence type="predicted"/>
<gene>
    <name evidence="1" type="ORF">GIS00_24120</name>
</gene>
<sequence>MHQLSFFSADLTPPQRADLGGVLAAHGQLARGELGCRLSILLDHPWRAHALQREFRVRDVDTESPAAAEGGEVLLRSKRLTDLEDLASTWTRGAVKSVPAGLSAGPGLLRCWLIAAGRPEEGGYVLGLDPRAPDTHEPLAGVLARAGVAGVLVGPRAGGPGLRIIGHRRRTRLAELIGTPPPEAPAGAFPDVDY</sequence>
<evidence type="ECO:0000313" key="1">
    <source>
        <dbReference type="EMBL" id="MTD17026.1"/>
    </source>
</evidence>
<dbReference type="Proteomes" id="UP000460221">
    <property type="component" value="Unassembled WGS sequence"/>
</dbReference>
<protein>
    <submittedName>
        <fullName evidence="1">Uncharacterized protein</fullName>
    </submittedName>
</protein>
<dbReference type="RefSeq" id="WP_230314092.1">
    <property type="nucleotide sequence ID" value="NZ_WLYK01000013.1"/>
</dbReference>
<name>A0A7K1FSB3_9ACTN</name>
<evidence type="ECO:0000313" key="2">
    <source>
        <dbReference type="Proteomes" id="UP000460221"/>
    </source>
</evidence>
<accession>A0A7K1FSB3</accession>
<dbReference type="EMBL" id="WLYK01000013">
    <property type="protein sequence ID" value="MTD17026.1"/>
    <property type="molecule type" value="Genomic_DNA"/>
</dbReference>
<keyword evidence="2" id="KW-1185">Reference proteome</keyword>